<dbReference type="PANTHER" id="PTHR45753:SF3">
    <property type="entry name" value="ORNITHINE TRANSCARBAMYLASE, MITOCHONDRIAL"/>
    <property type="match status" value="1"/>
</dbReference>
<dbReference type="InterPro" id="IPR036901">
    <property type="entry name" value="Asp/Orn_carbamoylTrfase_sf"/>
</dbReference>
<evidence type="ECO:0000256" key="1">
    <source>
        <dbReference type="ARBA" id="ARBA00022679"/>
    </source>
</evidence>
<dbReference type="NCBIfam" id="NF003384">
    <property type="entry name" value="PRK04523.1"/>
    <property type="match status" value="1"/>
</dbReference>
<dbReference type="GO" id="GO:0042450">
    <property type="term" value="P:L-arginine biosynthetic process via ornithine"/>
    <property type="evidence" value="ECO:0007669"/>
    <property type="project" value="TreeGrafter"/>
</dbReference>
<comment type="pathway">
    <text evidence="2">Amino-acid biosynthesis; L-arginine biosynthesis.</text>
</comment>
<keyword evidence="1 2" id="KW-0808">Transferase</keyword>
<dbReference type="GO" id="GO:0016597">
    <property type="term" value="F:amino acid binding"/>
    <property type="evidence" value="ECO:0007669"/>
    <property type="project" value="InterPro"/>
</dbReference>
<accession>A0A6M0CHF4</accession>
<comment type="similarity">
    <text evidence="2">Belongs to the aspartate/ornithine carbamoyltransferase superfamily. SOTCase family.</text>
</comment>
<dbReference type="PRINTS" id="PR00101">
    <property type="entry name" value="ATCASE"/>
</dbReference>
<dbReference type="Proteomes" id="UP000474296">
    <property type="component" value="Unassembled WGS sequence"/>
</dbReference>
<dbReference type="PRINTS" id="PR00100">
    <property type="entry name" value="AOTCASE"/>
</dbReference>
<dbReference type="EMBL" id="JAABOQ010000002">
    <property type="protein sequence ID" value="NER16393.1"/>
    <property type="molecule type" value="Genomic_DNA"/>
</dbReference>
<comment type="caution">
    <text evidence="5">The sequence shown here is derived from an EMBL/GenBank/DDBJ whole genome shotgun (WGS) entry which is preliminary data.</text>
</comment>
<dbReference type="SUPFAM" id="SSF53671">
    <property type="entry name" value="Aspartate/ornithine carbamoyltransferase"/>
    <property type="match status" value="1"/>
</dbReference>
<dbReference type="RefSeq" id="WP_164029668.1">
    <property type="nucleotide sequence ID" value="NZ_JAABOQ010000002.1"/>
</dbReference>
<feature type="binding site" description="in other chain" evidence="2">
    <location>
        <begin position="272"/>
        <end position="273"/>
    </location>
    <ligand>
        <name>carbamoyl phosphate</name>
        <dbReference type="ChEBI" id="CHEBI:58228"/>
        <note>ligand shared between two neighboring subunits</note>
    </ligand>
</feature>
<gene>
    <name evidence="2" type="primary">argF'</name>
    <name evidence="5" type="ORF">GWK10_04185</name>
</gene>
<comment type="function">
    <text evidence="2">Catalyzes the transfer of the carbamoyl group from carbamoyl phosphate to the delta-amino group of N(2)-succinyl-L-ornithine to produce N(2)-succinyl-L-citrulline. Is essential for arginine biosynthesis.</text>
</comment>
<dbReference type="Pfam" id="PF02729">
    <property type="entry name" value="OTCace_N"/>
    <property type="match status" value="1"/>
</dbReference>
<dbReference type="GO" id="GO:0004585">
    <property type="term" value="F:ornithine carbamoyltransferase activity"/>
    <property type="evidence" value="ECO:0007669"/>
    <property type="project" value="InterPro"/>
</dbReference>
<feature type="domain" description="Aspartate/ornithine carbamoyltransferase Asp/Orn-binding" evidence="3">
    <location>
        <begin position="184"/>
        <end position="309"/>
    </location>
</feature>
<feature type="binding site" evidence="2">
    <location>
        <position position="142"/>
    </location>
    <ligand>
        <name>N(2)-succinyl-L-ornithine</name>
        <dbReference type="ChEBI" id="CHEBI:58514"/>
    </ligand>
</feature>
<dbReference type="Gene3D" id="3.40.50.1370">
    <property type="entry name" value="Aspartate/ornithine carbamoyltransferase"/>
    <property type="match status" value="2"/>
</dbReference>
<dbReference type="InterPro" id="IPR006131">
    <property type="entry name" value="Asp_carbamoyltransf_Asp/Orn-bd"/>
</dbReference>
<feature type="binding site" evidence="2">
    <location>
        <position position="236"/>
    </location>
    <ligand>
        <name>N(2)-succinyl-L-ornithine</name>
        <dbReference type="ChEBI" id="CHEBI:58514"/>
    </ligand>
</feature>
<keyword evidence="2" id="KW-0055">Arginine biosynthesis</keyword>
<protein>
    <recommendedName>
        <fullName evidence="2">N-succinylornithine carbamoyltransferase</fullName>
        <ecNumber evidence="2">2.1.3.11</ecNumber>
    </recommendedName>
    <alternativeName>
        <fullName evidence="2">N-succinyl-L-ornithine transcarbamylase</fullName>
        <shortName evidence="2">SOTCase</shortName>
    </alternativeName>
</protein>
<feature type="binding site" evidence="2">
    <location>
        <position position="276"/>
    </location>
    <ligand>
        <name>N(2)-succinyl-L-ornithine</name>
        <dbReference type="ChEBI" id="CHEBI:58514"/>
    </ligand>
</feature>
<comment type="catalytic activity">
    <reaction evidence="2">
        <text>N(2)-succinyl-L-ornithine + carbamoyl phosphate = N(2)-succinyl-L-citrulline + phosphate + H(+)</text>
        <dbReference type="Rhea" id="RHEA:25884"/>
        <dbReference type="ChEBI" id="CHEBI:15378"/>
        <dbReference type="ChEBI" id="CHEBI:43474"/>
        <dbReference type="ChEBI" id="CHEBI:58228"/>
        <dbReference type="ChEBI" id="CHEBI:58514"/>
        <dbReference type="ChEBI" id="CHEBI:58862"/>
        <dbReference type="EC" id="2.1.3.11"/>
    </reaction>
</comment>
<reference evidence="5 6" key="1">
    <citation type="submission" date="2020-01" db="EMBL/GenBank/DDBJ databases">
        <title>Spongiivirga citrea KCTC 32990T.</title>
        <authorList>
            <person name="Wang G."/>
        </authorList>
    </citation>
    <scope>NUCLEOTIDE SEQUENCE [LARGE SCALE GENOMIC DNA]</scope>
    <source>
        <strain evidence="5 6">KCTC 32990</strain>
    </source>
</reference>
<dbReference type="InterPro" id="IPR006132">
    <property type="entry name" value="Asp/Orn_carbamoyltranf_P-bd"/>
</dbReference>
<sequence length="317" mass="35558">MKKYININDVDNLDLIVQEALAIKKAPFSNNKLGTNKVLGMLFFNPSLRTRLSTQKAAINLGMDVMVINFKSDSWTLEFADGTIMNAGKSEHIKEAAQVISQYCDIIAIRAFALLESKEQDYAEEVLSGFEKYASVPIVNMESATAHPLQGLTDTITIKEYSKNPKPKVVLTWAPHLKPLPHAVSNSFINYASEVDCDFVLSCPEGYELDAALDRSITIMHNQEKAFEDADFVYAKSWASNIDYGKLTETDKDWQVTAKKMGLTNNGKFMHCLPVRRNVVVEDEVLDSEHSIVIQQANNRTYAAQVVLKRILENLES</sequence>
<feature type="binding site" description="in other chain" evidence="2">
    <location>
        <position position="300"/>
    </location>
    <ligand>
        <name>carbamoyl phosphate</name>
        <dbReference type="ChEBI" id="CHEBI:58228"/>
        <note>ligand shared between two neighboring subunits</note>
    </ligand>
</feature>
<dbReference type="InterPro" id="IPR043696">
    <property type="entry name" value="ArgF'-like"/>
</dbReference>
<feature type="binding site" evidence="2">
    <location>
        <position position="176"/>
    </location>
    <ligand>
        <name>N(2)-succinyl-L-ornithine</name>
        <dbReference type="ChEBI" id="CHEBI:58514"/>
    </ligand>
</feature>
<dbReference type="UniPathway" id="UPA00068"/>
<dbReference type="HAMAP" id="MF_02235">
    <property type="entry name" value="SOTCase"/>
    <property type="match status" value="1"/>
</dbReference>
<dbReference type="AlphaFoldDB" id="A0A6M0CHF4"/>
<evidence type="ECO:0000313" key="6">
    <source>
        <dbReference type="Proteomes" id="UP000474296"/>
    </source>
</evidence>
<dbReference type="Pfam" id="PF00185">
    <property type="entry name" value="OTCace"/>
    <property type="match status" value="1"/>
</dbReference>
<dbReference type="InterPro" id="IPR006130">
    <property type="entry name" value="Asp/Orn_carbamoylTrfase"/>
</dbReference>
<dbReference type="EC" id="2.1.3.11" evidence="2"/>
<evidence type="ECO:0000256" key="2">
    <source>
        <dbReference type="HAMAP-Rule" id="MF_02235"/>
    </source>
</evidence>
<evidence type="ECO:0000259" key="4">
    <source>
        <dbReference type="Pfam" id="PF02729"/>
    </source>
</evidence>
<evidence type="ECO:0000313" key="5">
    <source>
        <dbReference type="EMBL" id="NER16393.1"/>
    </source>
</evidence>
<dbReference type="GO" id="GO:0019240">
    <property type="term" value="P:citrulline biosynthetic process"/>
    <property type="evidence" value="ECO:0007669"/>
    <property type="project" value="TreeGrafter"/>
</dbReference>
<feature type="binding site" description="in other chain" evidence="2">
    <location>
        <begin position="147"/>
        <end position="150"/>
    </location>
    <ligand>
        <name>carbamoyl phosphate</name>
        <dbReference type="ChEBI" id="CHEBI:58228"/>
        <note>ligand shared between two neighboring subunits</note>
    </ligand>
</feature>
<keyword evidence="2" id="KW-0028">Amino-acid biosynthesis</keyword>
<comment type="subunit">
    <text evidence="2">Homotrimer.</text>
</comment>
<proteinExistence type="inferred from homology"/>
<feature type="domain" description="Aspartate/ornithine carbamoyltransferase carbamoyl-P binding" evidence="4">
    <location>
        <begin position="5"/>
        <end position="160"/>
    </location>
</feature>
<keyword evidence="6" id="KW-1185">Reference proteome</keyword>
<name>A0A6M0CHF4_9FLAO</name>
<evidence type="ECO:0000259" key="3">
    <source>
        <dbReference type="Pfam" id="PF00185"/>
    </source>
</evidence>
<feature type="binding site" description="in other chain" evidence="2">
    <location>
        <begin position="47"/>
        <end position="50"/>
    </location>
    <ligand>
        <name>carbamoyl phosphate</name>
        <dbReference type="ChEBI" id="CHEBI:58228"/>
        <note>ligand shared between two neighboring subunits</note>
    </ligand>
</feature>
<organism evidence="5 6">
    <name type="scientific">Spongiivirga citrea</name>
    <dbReference type="NCBI Taxonomy" id="1481457"/>
    <lineage>
        <taxon>Bacteria</taxon>
        <taxon>Pseudomonadati</taxon>
        <taxon>Bacteroidota</taxon>
        <taxon>Flavobacteriia</taxon>
        <taxon>Flavobacteriales</taxon>
        <taxon>Flavobacteriaceae</taxon>
        <taxon>Spongiivirga</taxon>
    </lineage>
</organism>
<feature type="binding site" evidence="2">
    <location>
        <position position="75"/>
    </location>
    <ligand>
        <name>carbamoyl phosphate</name>
        <dbReference type="ChEBI" id="CHEBI:58228"/>
        <note>ligand shared between two neighboring subunits</note>
    </ligand>
</feature>
<dbReference type="PANTHER" id="PTHR45753">
    <property type="entry name" value="ORNITHINE CARBAMOYLTRANSFERASE, MITOCHONDRIAL"/>
    <property type="match status" value="1"/>
</dbReference>
<feature type="binding site" description="in other chain" evidence="2">
    <location>
        <position position="110"/>
    </location>
    <ligand>
        <name>carbamoyl phosphate</name>
        <dbReference type="ChEBI" id="CHEBI:58228"/>
        <note>ligand shared between two neighboring subunits</note>
    </ligand>
</feature>